<dbReference type="GO" id="GO:0004074">
    <property type="term" value="F:biliverdin reductase [NAD(P)H] activity"/>
    <property type="evidence" value="ECO:0007669"/>
    <property type="project" value="TreeGrafter"/>
</dbReference>
<dbReference type="PANTHER" id="PTHR43355:SF2">
    <property type="entry name" value="FLAVIN REDUCTASE (NADPH)"/>
    <property type="match status" value="1"/>
</dbReference>
<organism evidence="3 4">
    <name type="scientific">Penicillium canescens</name>
    <dbReference type="NCBI Taxonomy" id="5083"/>
    <lineage>
        <taxon>Eukaryota</taxon>
        <taxon>Fungi</taxon>
        <taxon>Dikarya</taxon>
        <taxon>Ascomycota</taxon>
        <taxon>Pezizomycotina</taxon>
        <taxon>Eurotiomycetes</taxon>
        <taxon>Eurotiomycetidae</taxon>
        <taxon>Eurotiales</taxon>
        <taxon>Aspergillaceae</taxon>
        <taxon>Penicillium</taxon>
    </lineage>
</organism>
<dbReference type="Pfam" id="PF13460">
    <property type="entry name" value="NAD_binding_10"/>
    <property type="match status" value="1"/>
</dbReference>
<reference evidence="3" key="1">
    <citation type="journal article" date="2023" name="IMA Fungus">
        <title>Comparative genomic study of the Penicillium genus elucidates a diverse pangenome and 15 lateral gene transfer events.</title>
        <authorList>
            <person name="Petersen C."/>
            <person name="Sorensen T."/>
            <person name="Nielsen M.R."/>
            <person name="Sondergaard T.E."/>
            <person name="Sorensen J.L."/>
            <person name="Fitzpatrick D.A."/>
            <person name="Frisvad J.C."/>
            <person name="Nielsen K.L."/>
        </authorList>
    </citation>
    <scope>NUCLEOTIDE SEQUENCE</scope>
    <source>
        <strain evidence="3">IBT 15450</strain>
    </source>
</reference>
<dbReference type="Gene3D" id="3.40.50.720">
    <property type="entry name" value="NAD(P)-binding Rossmann-like Domain"/>
    <property type="match status" value="1"/>
</dbReference>
<dbReference type="PANTHER" id="PTHR43355">
    <property type="entry name" value="FLAVIN REDUCTASE (NADPH)"/>
    <property type="match status" value="1"/>
</dbReference>
<evidence type="ECO:0000259" key="2">
    <source>
        <dbReference type="Pfam" id="PF13460"/>
    </source>
</evidence>
<feature type="domain" description="NAD(P)-binding" evidence="2">
    <location>
        <begin position="7"/>
        <end position="206"/>
    </location>
</feature>
<evidence type="ECO:0000256" key="1">
    <source>
        <dbReference type="ARBA" id="ARBA00038376"/>
    </source>
</evidence>
<dbReference type="InterPro" id="IPR036291">
    <property type="entry name" value="NAD(P)-bd_dom_sf"/>
</dbReference>
<evidence type="ECO:0000313" key="3">
    <source>
        <dbReference type="EMBL" id="KAJ6044961.1"/>
    </source>
</evidence>
<evidence type="ECO:0000313" key="4">
    <source>
        <dbReference type="Proteomes" id="UP001219568"/>
    </source>
</evidence>
<comment type="similarity">
    <text evidence="1">Belongs to the avfA family.</text>
</comment>
<accession>A0AAD6IG12</accession>
<proteinExistence type="inferred from homology"/>
<dbReference type="EMBL" id="JAQJZL010000004">
    <property type="protein sequence ID" value="KAJ6044961.1"/>
    <property type="molecule type" value="Genomic_DNA"/>
</dbReference>
<dbReference type="AlphaFoldDB" id="A0AAD6IG12"/>
<dbReference type="Proteomes" id="UP001219568">
    <property type="component" value="Unassembled WGS sequence"/>
</dbReference>
<gene>
    <name evidence="3" type="ORF">N7460_006316</name>
</gene>
<dbReference type="GO" id="GO:0042602">
    <property type="term" value="F:riboflavin reductase (NADPH) activity"/>
    <property type="evidence" value="ECO:0007669"/>
    <property type="project" value="TreeGrafter"/>
</dbReference>
<comment type="caution">
    <text evidence="3">The sequence shown here is derived from an EMBL/GenBank/DDBJ whole genome shotgun (WGS) entry which is preliminary data.</text>
</comment>
<dbReference type="SUPFAM" id="SSF51735">
    <property type="entry name" value="NAD(P)-binding Rossmann-fold domains"/>
    <property type="match status" value="1"/>
</dbReference>
<protein>
    <submittedName>
        <fullName evidence="3">TrkA-N domain dehydrogenase</fullName>
    </submittedName>
</protein>
<dbReference type="InterPro" id="IPR051606">
    <property type="entry name" value="Polyketide_Oxido-like"/>
</dbReference>
<reference evidence="3" key="2">
    <citation type="submission" date="2023-01" db="EMBL/GenBank/DDBJ databases">
        <authorList>
            <person name="Petersen C."/>
        </authorList>
    </citation>
    <scope>NUCLEOTIDE SEQUENCE</scope>
    <source>
        <strain evidence="3">IBT 15450</strain>
    </source>
</reference>
<dbReference type="InterPro" id="IPR016040">
    <property type="entry name" value="NAD(P)-bd_dom"/>
</dbReference>
<keyword evidence="4" id="KW-1185">Reference proteome</keyword>
<sequence>MRFLAIGGSGRTGKLVINELLERDHQVTALIRNPVSLEERSGLNIVQGTPLDVSDVRKAFISNVPDVVIVTLNALRESDSPFSKPISPPRMMADSNANVAKVMKEFGVHKIIVLQSFGTGDSWANMPCVLRLLMSKSNMIYSYDDHNAAAKEVRDSGITFVFVRPPRLVESDVTKVKEWPNDGKGVGLMSSASRISVARFLVEAALDTKWDNTAPVITN</sequence>
<name>A0AAD6IG12_PENCN</name>